<dbReference type="AlphaFoldDB" id="A0A067L7V1"/>
<gene>
    <name evidence="1" type="ORF">JCGZ_16374</name>
</gene>
<dbReference type="PANTHER" id="PTHR33526">
    <property type="entry name" value="OS07G0123800 PROTEIN"/>
    <property type="match status" value="1"/>
</dbReference>
<accession>A0A067L7V1</accession>
<proteinExistence type="predicted"/>
<dbReference type="PANTHER" id="PTHR33526:SF20">
    <property type="entry name" value="VQ DOMAIN-CONTAINING PROTEIN"/>
    <property type="match status" value="1"/>
</dbReference>
<dbReference type="KEGG" id="jcu:105650885"/>
<organism evidence="1 2">
    <name type="scientific">Jatropha curcas</name>
    <name type="common">Barbados nut</name>
    <dbReference type="NCBI Taxonomy" id="180498"/>
    <lineage>
        <taxon>Eukaryota</taxon>
        <taxon>Viridiplantae</taxon>
        <taxon>Streptophyta</taxon>
        <taxon>Embryophyta</taxon>
        <taxon>Tracheophyta</taxon>
        <taxon>Spermatophyta</taxon>
        <taxon>Magnoliopsida</taxon>
        <taxon>eudicotyledons</taxon>
        <taxon>Gunneridae</taxon>
        <taxon>Pentapetalae</taxon>
        <taxon>rosids</taxon>
        <taxon>fabids</taxon>
        <taxon>Malpighiales</taxon>
        <taxon>Euphorbiaceae</taxon>
        <taxon>Crotonoideae</taxon>
        <taxon>Jatropheae</taxon>
        <taxon>Jatropha</taxon>
    </lineage>
</organism>
<dbReference type="PIRSF" id="PIRSF031279">
    <property type="entry name" value="UCP031279"/>
    <property type="match status" value="1"/>
</dbReference>
<evidence type="ECO:0000313" key="1">
    <source>
        <dbReference type="EMBL" id="KDP44541.1"/>
    </source>
</evidence>
<dbReference type="Proteomes" id="UP000027138">
    <property type="component" value="Unassembled WGS sequence"/>
</dbReference>
<protein>
    <submittedName>
        <fullName evidence="1">Uncharacterized protein</fullName>
    </submittedName>
</protein>
<evidence type="ECO:0000313" key="2">
    <source>
        <dbReference type="Proteomes" id="UP000027138"/>
    </source>
</evidence>
<name>A0A067L7V1_JATCU</name>
<dbReference type="EMBL" id="KK914251">
    <property type="protein sequence ID" value="KDP44541.1"/>
    <property type="molecule type" value="Genomic_DNA"/>
</dbReference>
<dbReference type="OrthoDB" id="694638at2759"/>
<dbReference type="InterPro" id="IPR016972">
    <property type="entry name" value="UCP031279"/>
</dbReference>
<dbReference type="STRING" id="180498.A0A067L7V1"/>
<reference evidence="1 2" key="1">
    <citation type="journal article" date="2014" name="PLoS ONE">
        <title>Global Analysis of Gene Expression Profiles in Physic Nut (Jatropha curcas L.) Seedlings Exposed to Salt Stress.</title>
        <authorList>
            <person name="Zhang L."/>
            <person name="Zhang C."/>
            <person name="Wu P."/>
            <person name="Chen Y."/>
            <person name="Li M."/>
            <person name="Jiang H."/>
            <person name="Wu G."/>
        </authorList>
    </citation>
    <scope>NUCLEOTIDE SEQUENCE [LARGE SCALE GENOMIC DNA]</scope>
    <source>
        <strain evidence="2">cv. GZQX0401</strain>
        <tissue evidence="1">Young leaves</tissue>
    </source>
</reference>
<keyword evidence="2" id="KW-1185">Reference proteome</keyword>
<sequence length="131" mass="14615">MRSKENKMSKLMQITRSPIRILCKARDFYVKGMLDFADSGKVGYVSAGGGAGAPHFPKNFTVNSSKTMNDEELKHLQQLVSREQGDLCGMKRSYSVAVGKLGRIDEDRPCSFREDDNGRVANLYPRSKSCC</sequence>